<evidence type="ECO:0008006" key="6">
    <source>
        <dbReference type="Google" id="ProtNLM"/>
    </source>
</evidence>
<reference evidence="4" key="2">
    <citation type="submission" date="2022-03" db="EMBL/GenBank/DDBJ databases">
        <title>Draft title - Genomic analysis of global carrot germplasm unveils the trajectory of domestication and the origin of high carotenoid orange carrot.</title>
        <authorList>
            <person name="Iorizzo M."/>
            <person name="Ellison S."/>
            <person name="Senalik D."/>
            <person name="Macko-Podgorni A."/>
            <person name="Grzebelus D."/>
            <person name="Bostan H."/>
            <person name="Rolling W."/>
            <person name="Curaba J."/>
            <person name="Simon P."/>
        </authorList>
    </citation>
    <scope>NUCLEOTIDE SEQUENCE</scope>
    <source>
        <tissue evidence="4">Leaf</tissue>
    </source>
</reference>
<dbReference type="AlphaFoldDB" id="A0AAF0XE54"/>
<feature type="repeat" description="PPR" evidence="3">
    <location>
        <begin position="242"/>
        <end position="276"/>
    </location>
</feature>
<keyword evidence="5" id="KW-1185">Reference proteome</keyword>
<keyword evidence="2" id="KW-0677">Repeat</keyword>
<dbReference type="InterPro" id="IPR002885">
    <property type="entry name" value="PPR_rpt"/>
</dbReference>
<dbReference type="Pfam" id="PF13041">
    <property type="entry name" value="PPR_2"/>
    <property type="match status" value="2"/>
</dbReference>
<dbReference type="Pfam" id="PF01535">
    <property type="entry name" value="PPR"/>
    <property type="match status" value="2"/>
</dbReference>
<feature type="repeat" description="PPR" evidence="3">
    <location>
        <begin position="312"/>
        <end position="346"/>
    </location>
</feature>
<dbReference type="Proteomes" id="UP000077755">
    <property type="component" value="Chromosome 6"/>
</dbReference>
<feature type="repeat" description="PPR" evidence="3">
    <location>
        <begin position="453"/>
        <end position="483"/>
    </location>
</feature>
<dbReference type="EMBL" id="CP093348">
    <property type="protein sequence ID" value="WOH04666.1"/>
    <property type="molecule type" value="Genomic_DNA"/>
</dbReference>
<evidence type="ECO:0000256" key="2">
    <source>
        <dbReference type="ARBA" id="ARBA00022737"/>
    </source>
</evidence>
<feature type="repeat" description="PPR" evidence="3">
    <location>
        <begin position="418"/>
        <end position="452"/>
    </location>
</feature>
<dbReference type="PROSITE" id="PS51375">
    <property type="entry name" value="PPR"/>
    <property type="match status" value="6"/>
</dbReference>
<dbReference type="Pfam" id="PF12854">
    <property type="entry name" value="PPR_1"/>
    <property type="match status" value="1"/>
</dbReference>
<evidence type="ECO:0000313" key="5">
    <source>
        <dbReference type="Proteomes" id="UP000077755"/>
    </source>
</evidence>
<accession>A0AAF0XE54</accession>
<name>A0AAF0XE54_DAUCS</name>
<feature type="repeat" description="PPR" evidence="3">
    <location>
        <begin position="347"/>
        <end position="381"/>
    </location>
</feature>
<evidence type="ECO:0000313" key="4">
    <source>
        <dbReference type="EMBL" id="WOH04666.1"/>
    </source>
</evidence>
<dbReference type="Gene3D" id="1.25.40.10">
    <property type="entry name" value="Tetratricopeptide repeat domain"/>
    <property type="match status" value="3"/>
</dbReference>
<reference evidence="4" key="1">
    <citation type="journal article" date="2016" name="Nat. Genet.">
        <title>A high-quality carrot genome assembly provides new insights into carotenoid accumulation and asterid genome evolution.</title>
        <authorList>
            <person name="Iorizzo M."/>
            <person name="Ellison S."/>
            <person name="Senalik D."/>
            <person name="Zeng P."/>
            <person name="Satapoomin P."/>
            <person name="Huang J."/>
            <person name="Bowman M."/>
            <person name="Iovene M."/>
            <person name="Sanseverino W."/>
            <person name="Cavagnaro P."/>
            <person name="Yildiz M."/>
            <person name="Macko-Podgorni A."/>
            <person name="Moranska E."/>
            <person name="Grzebelus E."/>
            <person name="Grzebelus D."/>
            <person name="Ashrafi H."/>
            <person name="Zheng Z."/>
            <person name="Cheng S."/>
            <person name="Spooner D."/>
            <person name="Van Deynze A."/>
            <person name="Simon P."/>
        </authorList>
    </citation>
    <scope>NUCLEOTIDE SEQUENCE</scope>
    <source>
        <tissue evidence="4">Leaf</tissue>
    </source>
</reference>
<proteinExistence type="inferred from homology"/>
<protein>
    <recommendedName>
        <fullName evidence="6">Pentacotripeptide-repeat region of PRORP domain-containing protein</fullName>
    </recommendedName>
</protein>
<feature type="repeat" description="PPR" evidence="3">
    <location>
        <begin position="277"/>
        <end position="311"/>
    </location>
</feature>
<organism evidence="4 5">
    <name type="scientific">Daucus carota subsp. sativus</name>
    <name type="common">Carrot</name>
    <dbReference type="NCBI Taxonomy" id="79200"/>
    <lineage>
        <taxon>Eukaryota</taxon>
        <taxon>Viridiplantae</taxon>
        <taxon>Streptophyta</taxon>
        <taxon>Embryophyta</taxon>
        <taxon>Tracheophyta</taxon>
        <taxon>Spermatophyta</taxon>
        <taxon>Magnoliopsida</taxon>
        <taxon>eudicotyledons</taxon>
        <taxon>Gunneridae</taxon>
        <taxon>Pentapetalae</taxon>
        <taxon>asterids</taxon>
        <taxon>campanulids</taxon>
        <taxon>Apiales</taxon>
        <taxon>Apiaceae</taxon>
        <taxon>Apioideae</taxon>
        <taxon>Scandiceae</taxon>
        <taxon>Daucinae</taxon>
        <taxon>Daucus</taxon>
        <taxon>Daucus sect. Daucus</taxon>
    </lineage>
</organism>
<evidence type="ECO:0000256" key="1">
    <source>
        <dbReference type="ARBA" id="ARBA00007626"/>
    </source>
</evidence>
<dbReference type="InterPro" id="IPR011990">
    <property type="entry name" value="TPR-like_helical_dom_sf"/>
</dbReference>
<dbReference type="PANTHER" id="PTHR47941">
    <property type="entry name" value="PENTATRICOPEPTIDE REPEAT-CONTAINING PROTEIN 3, MITOCHONDRIAL"/>
    <property type="match status" value="1"/>
</dbReference>
<dbReference type="NCBIfam" id="TIGR00756">
    <property type="entry name" value="PPR"/>
    <property type="match status" value="6"/>
</dbReference>
<comment type="similarity">
    <text evidence="1">Belongs to the PPR family. P subfamily.</text>
</comment>
<evidence type="ECO:0000256" key="3">
    <source>
        <dbReference type="PROSITE-ProRule" id="PRU00708"/>
    </source>
</evidence>
<sequence>MASVSGIIRNQILHFTPPKHSIPFSSSITPSILPDDKTVITTAVTILKHHRSKSRWTHLRSLFPNGFTPTQVSEITLQLRNNPHLALNYFNFTVQHSLCCHSLSSYSTIIHVLARARQKSKAQSLIQTVLHKFPQAHLGDCPKYPKIFESLMRSYRVCDSAPFVFDLLVMSLLQAKRIDQAVEVVRMLRSRGIFLKISTCNDLIKNVCKCHDCFVGYDMYKEIFGGVERDVSGNGVRVVVPNVHTFNVIMVGFYREGLVQNVEEVWDEMLRRGCGPNSYSYSVLMAAYCEDERMVDALRVWEEMGGKGLERDLVAYNTIIGGFCKIGEVKRAEEFFGEMEFNRVDSSCVTFEHLISGYCKIGDVDSALLLYKVMCGKGFWPESLTIDEVIKGLCGKNRISEASEYLRVAIKKHDIVPKGTSYELVIKGLCQEGRMGEGLKLQAEMVGKGYKPNSEVYNAFIDGYIKQGNEEQAKKLRKEMVQIQEQQEAIR</sequence>
<gene>
    <name evidence="4" type="ORF">DCAR_0624077</name>
</gene>